<dbReference type="EMBL" id="BLYI01000031">
    <property type="protein sequence ID" value="GFO85137.1"/>
    <property type="molecule type" value="Genomic_DNA"/>
</dbReference>
<dbReference type="Gene3D" id="1.10.4040.10">
    <property type="entry name" value="Penicillinase repressor domain"/>
    <property type="match status" value="1"/>
</dbReference>
<dbReference type="InterPro" id="IPR005650">
    <property type="entry name" value="BlaI_family"/>
</dbReference>
<keyword evidence="6" id="KW-1185">Reference proteome</keyword>
<dbReference type="AlphaFoldDB" id="A0A916Q6A2"/>
<dbReference type="GO" id="GO:0045892">
    <property type="term" value="P:negative regulation of DNA-templated transcription"/>
    <property type="evidence" value="ECO:0007669"/>
    <property type="project" value="InterPro"/>
</dbReference>
<dbReference type="InterPro" id="IPR036390">
    <property type="entry name" value="WH_DNA-bd_sf"/>
</dbReference>
<evidence type="ECO:0000256" key="1">
    <source>
        <dbReference type="ARBA" id="ARBA00011046"/>
    </source>
</evidence>
<reference evidence="5" key="1">
    <citation type="submission" date="2020-06" db="EMBL/GenBank/DDBJ databases">
        <title>Characterization of fructooligosaccharide metabolism and fructooligosaccharide-degrading enzymes in human commensal butyrate producers.</title>
        <authorList>
            <person name="Tanno H."/>
            <person name="Fujii T."/>
            <person name="Hirano K."/>
            <person name="Maeno S."/>
            <person name="Tonozuka T."/>
            <person name="Sakamoto M."/>
            <person name="Ohkuma M."/>
            <person name="Tochio T."/>
            <person name="Endo A."/>
        </authorList>
    </citation>
    <scope>NUCLEOTIDE SEQUENCE</scope>
    <source>
        <strain evidence="5">JCM 17466</strain>
    </source>
</reference>
<evidence type="ECO:0000256" key="3">
    <source>
        <dbReference type="ARBA" id="ARBA00023125"/>
    </source>
</evidence>
<accession>A0A916Q6A2</accession>
<dbReference type="Proteomes" id="UP000613208">
    <property type="component" value="Unassembled WGS sequence"/>
</dbReference>
<evidence type="ECO:0000313" key="6">
    <source>
        <dbReference type="Proteomes" id="UP000613208"/>
    </source>
</evidence>
<evidence type="ECO:0000256" key="2">
    <source>
        <dbReference type="ARBA" id="ARBA00023015"/>
    </source>
</evidence>
<organism evidence="5 6">
    <name type="scientific">Anaerostipes butyraticus</name>
    <dbReference type="NCBI Taxonomy" id="645466"/>
    <lineage>
        <taxon>Bacteria</taxon>
        <taxon>Bacillati</taxon>
        <taxon>Bacillota</taxon>
        <taxon>Clostridia</taxon>
        <taxon>Lachnospirales</taxon>
        <taxon>Lachnospiraceae</taxon>
        <taxon>Anaerostipes</taxon>
    </lineage>
</organism>
<evidence type="ECO:0000313" key="5">
    <source>
        <dbReference type="EMBL" id="GFO85137.1"/>
    </source>
</evidence>
<dbReference type="Gene3D" id="1.10.10.10">
    <property type="entry name" value="Winged helix-like DNA-binding domain superfamily/Winged helix DNA-binding domain"/>
    <property type="match status" value="1"/>
</dbReference>
<dbReference type="SUPFAM" id="SSF46785">
    <property type="entry name" value="Winged helix' DNA-binding domain"/>
    <property type="match status" value="1"/>
</dbReference>
<dbReference type="RefSeq" id="WP_201310844.1">
    <property type="nucleotide sequence ID" value="NZ_BLYI01000031.1"/>
</dbReference>
<dbReference type="Pfam" id="PF03965">
    <property type="entry name" value="Penicillinase_R"/>
    <property type="match status" value="1"/>
</dbReference>
<keyword evidence="3" id="KW-0238">DNA-binding</keyword>
<evidence type="ECO:0000256" key="4">
    <source>
        <dbReference type="ARBA" id="ARBA00023163"/>
    </source>
</evidence>
<dbReference type="PIRSF" id="PIRSF019455">
    <property type="entry name" value="CopR_AtkY"/>
    <property type="match status" value="1"/>
</dbReference>
<dbReference type="GO" id="GO:0003677">
    <property type="term" value="F:DNA binding"/>
    <property type="evidence" value="ECO:0007669"/>
    <property type="project" value="UniProtKB-KW"/>
</dbReference>
<sequence length="124" mass="14320">MKKLPQISEGEFEVMKVIWRKAPVSTTEVTDELTRVTSWSPKTIQTMLKRLVTKGALTYHKEGRVFIYSPLIDEKEYLDQKSHSFLHRYFHGDLTALVSSYLENDQLSPSDIETLRNMLSKGGK</sequence>
<protein>
    <submittedName>
        <fullName evidence="5">Transcriptional regulator</fullName>
    </submittedName>
</protein>
<keyword evidence="4" id="KW-0804">Transcription</keyword>
<comment type="similarity">
    <text evidence="1">Belongs to the BlaI transcriptional regulatory family.</text>
</comment>
<dbReference type="InterPro" id="IPR036388">
    <property type="entry name" value="WH-like_DNA-bd_sf"/>
</dbReference>
<keyword evidence="2" id="KW-0805">Transcription regulation</keyword>
<name>A0A916Q6A2_9FIRM</name>
<proteinExistence type="inferred from homology"/>
<gene>
    <name evidence="5" type="primary">blaI</name>
    <name evidence="5" type="ORF">ANBU17_14840</name>
</gene>
<comment type="caution">
    <text evidence="5">The sequence shown here is derived from an EMBL/GenBank/DDBJ whole genome shotgun (WGS) entry which is preliminary data.</text>
</comment>